<accession>A0ABV2THA0</accession>
<gene>
    <name evidence="7" type="primary">phaC</name>
    <name evidence="7" type="ORF">ABXR19_03805</name>
</gene>
<keyword evidence="4" id="KW-0012">Acyltransferase</keyword>
<dbReference type="InterPro" id="IPR010941">
    <property type="entry name" value="PhaC_N"/>
</dbReference>
<comment type="subcellular location">
    <subcellularLocation>
        <location evidence="1">Cytoplasm</location>
    </subcellularLocation>
</comment>
<name>A0ABV2THA0_9RHOO</name>
<dbReference type="Pfam" id="PF07167">
    <property type="entry name" value="PhaC_N"/>
    <property type="match status" value="1"/>
</dbReference>
<dbReference type="Proteomes" id="UP001549691">
    <property type="component" value="Unassembled WGS sequence"/>
</dbReference>
<evidence type="ECO:0000256" key="4">
    <source>
        <dbReference type="ARBA" id="ARBA00023315"/>
    </source>
</evidence>
<sequence>MAAPKIEAPKPELANHQEMAKTYAEVAQRASKLLNAHMQREMKKGIQPPSDELGVAQAFMDMMNKLLANPYRLAQNQMNLVWDYFSLWQHSMQRMWGLSPDAVASPATGDKRFKHEDWQDHFLFDFVKQSYLIAARHIHDTVSGVEGLDEGTQKKVNFYTRQYIDAIAPSNFALTNPEVFQETIRSHGQNLIKGFNNLLQDVEEGDGSLRIRMTDTSAFELGKNVATTPGKVVFQNELMQLLQYTPTTAKVSSRPLLIVPPWINKYYVLDLREKNSYIKWSVDQGHTVFVISWVNPDVKMAGKGFDDYMSEGVLAAVDAVIEQTGAKEINAAGYCLGGTLLGTTLAYMAAKKDKRIASGTFFTSLLDFSQPGELGVFIDEEQVQALEKKMAERGYLEGSEMAGTFNMLRANDLIWSFVVNNYLLGKDPFPFDLLYWNSDSTRLPAKMHSFYLRKMYLENALVKPGGVEVCGVKIDLSKIKVPCYFISTVEDHIAPWKSTYTGAQRISSDVRFVLGGSGHIAGIVNPPAANKYGFWVRDDDKRPEDCEAWLEGAKHQAGSWWTDWQAWVKAQDSTEVAARDPAKGKFKVLEDAPGSYVKARLDKSPK</sequence>
<keyword evidence="3" id="KW-0808">Transferase</keyword>
<dbReference type="InterPro" id="IPR029058">
    <property type="entry name" value="AB_hydrolase_fold"/>
</dbReference>
<reference evidence="7 8" key="1">
    <citation type="submission" date="2024-07" db="EMBL/GenBank/DDBJ databases">
        <title>Uliginosibacterium flavum JJ3220;KACC:17644.</title>
        <authorList>
            <person name="Kim M.K."/>
        </authorList>
    </citation>
    <scope>NUCLEOTIDE SEQUENCE [LARGE SCALE GENOMIC DNA]</scope>
    <source>
        <strain evidence="7 8">KACC:17644</strain>
    </source>
</reference>
<keyword evidence="8" id="KW-1185">Reference proteome</keyword>
<organism evidence="7 8">
    <name type="scientific">Uliginosibacterium flavum</name>
    <dbReference type="NCBI Taxonomy" id="1396831"/>
    <lineage>
        <taxon>Bacteria</taxon>
        <taxon>Pseudomonadati</taxon>
        <taxon>Pseudomonadota</taxon>
        <taxon>Betaproteobacteria</taxon>
        <taxon>Rhodocyclales</taxon>
        <taxon>Zoogloeaceae</taxon>
        <taxon>Uliginosibacterium</taxon>
    </lineage>
</organism>
<evidence type="ECO:0000256" key="2">
    <source>
        <dbReference type="ARBA" id="ARBA00022490"/>
    </source>
</evidence>
<keyword evidence="2" id="KW-0963">Cytoplasm</keyword>
<dbReference type="NCBIfam" id="TIGR01838">
    <property type="entry name" value="PHA_synth_I"/>
    <property type="match status" value="1"/>
</dbReference>
<dbReference type="Pfam" id="PF00561">
    <property type="entry name" value="Abhydrolase_1"/>
    <property type="match status" value="1"/>
</dbReference>
<dbReference type="RefSeq" id="WP_354599765.1">
    <property type="nucleotide sequence ID" value="NZ_JBEWZI010000003.1"/>
</dbReference>
<evidence type="ECO:0000259" key="5">
    <source>
        <dbReference type="Pfam" id="PF00561"/>
    </source>
</evidence>
<dbReference type="PANTHER" id="PTHR36837">
    <property type="entry name" value="POLY(3-HYDROXYALKANOATE) POLYMERASE SUBUNIT PHAC"/>
    <property type="match status" value="1"/>
</dbReference>
<feature type="domain" description="AB hydrolase-1" evidence="5">
    <location>
        <begin position="283"/>
        <end position="526"/>
    </location>
</feature>
<proteinExistence type="predicted"/>
<dbReference type="PANTHER" id="PTHR36837:SF5">
    <property type="entry name" value="POLY-3-HYDROXYBUTYRATE SYNTHASE"/>
    <property type="match status" value="1"/>
</dbReference>
<evidence type="ECO:0000256" key="1">
    <source>
        <dbReference type="ARBA" id="ARBA00004496"/>
    </source>
</evidence>
<dbReference type="InterPro" id="IPR051321">
    <property type="entry name" value="PHA/PHB_synthase"/>
</dbReference>
<evidence type="ECO:0000256" key="3">
    <source>
        <dbReference type="ARBA" id="ARBA00022679"/>
    </source>
</evidence>
<feature type="domain" description="Poly-beta-hydroxybutyrate polymerase N-terminal" evidence="6">
    <location>
        <begin position="110"/>
        <end position="280"/>
    </location>
</feature>
<evidence type="ECO:0000259" key="6">
    <source>
        <dbReference type="Pfam" id="PF07167"/>
    </source>
</evidence>
<protein>
    <submittedName>
        <fullName evidence="7">Class I poly(R)-hydroxyalkanoic acid synthase</fullName>
    </submittedName>
</protein>
<dbReference type="EMBL" id="JBEWZI010000003">
    <property type="protein sequence ID" value="MET7013301.1"/>
    <property type="molecule type" value="Genomic_DNA"/>
</dbReference>
<evidence type="ECO:0000313" key="7">
    <source>
        <dbReference type="EMBL" id="MET7013301.1"/>
    </source>
</evidence>
<comment type="caution">
    <text evidence="7">The sequence shown here is derived from an EMBL/GenBank/DDBJ whole genome shotgun (WGS) entry which is preliminary data.</text>
</comment>
<dbReference type="Gene3D" id="3.40.50.1820">
    <property type="entry name" value="alpha/beta hydrolase"/>
    <property type="match status" value="1"/>
</dbReference>
<dbReference type="InterPro" id="IPR010963">
    <property type="entry name" value="PHA_synth_I"/>
</dbReference>
<dbReference type="InterPro" id="IPR000073">
    <property type="entry name" value="AB_hydrolase_1"/>
</dbReference>
<evidence type="ECO:0000313" key="8">
    <source>
        <dbReference type="Proteomes" id="UP001549691"/>
    </source>
</evidence>
<dbReference type="SUPFAM" id="SSF53474">
    <property type="entry name" value="alpha/beta-Hydrolases"/>
    <property type="match status" value="1"/>
</dbReference>